<dbReference type="EMBL" id="BLIY01000017">
    <property type="protein sequence ID" value="GFE54864.1"/>
    <property type="molecule type" value="Genomic_DNA"/>
</dbReference>
<keyword evidence="4" id="KW-1185">Reference proteome</keyword>
<comment type="caution">
    <text evidence="3">The sequence shown here is derived from an EMBL/GenBank/DDBJ whole genome shotgun (WGS) entry which is preliminary data.</text>
</comment>
<dbReference type="OrthoDB" id="366111at2759"/>
<keyword evidence="1" id="KW-0175">Coiled coil</keyword>
<dbReference type="Proteomes" id="UP001057455">
    <property type="component" value="Unassembled WGS sequence"/>
</dbReference>
<feature type="compositionally biased region" description="Polar residues" evidence="2">
    <location>
        <begin position="118"/>
        <end position="139"/>
    </location>
</feature>
<proteinExistence type="predicted"/>
<name>A0A9W5TEM6_BABOV</name>
<accession>A0A9W5TEM6</accession>
<feature type="region of interest" description="Disordered" evidence="2">
    <location>
        <begin position="254"/>
        <end position="277"/>
    </location>
</feature>
<feature type="region of interest" description="Disordered" evidence="2">
    <location>
        <begin position="93"/>
        <end position="165"/>
    </location>
</feature>
<feature type="compositionally biased region" description="Polar residues" evidence="2">
    <location>
        <begin position="51"/>
        <end position="75"/>
    </location>
</feature>
<protein>
    <submittedName>
        <fullName evidence="3">Uncharacterized protein</fullName>
    </submittedName>
</protein>
<evidence type="ECO:0000313" key="4">
    <source>
        <dbReference type="Proteomes" id="UP001057455"/>
    </source>
</evidence>
<sequence length="566" mass="62449">MTPGDTSPDSLPLKLDKLQHRSFITHKQSDVDPMPSKLISIDSLDDLKYDSSVSPRRSVSTADNTPANGKSNTSRTVTDLLSSAARDLYPVVNGDLDKSNCENTNDGTAVSNEDAPRSTESTANSHGSLSTLTNVSALQNVPRKTRGTSKQLLLDGGATSMPLEPCKKRASKADGYKREHVSATSLLGFKPPCNNVVPFWLTAPKNVKEIGPYVKTICSRLSNIEKHIKSFEAERQTLLNALYRLNNQQVQAMFSPSSSVSHHDSANMPNGTCDDVSHDLSVTENKTAEGDLSNITSCGNDHENLVANEAAAGDVENDNSNTVDTQQDESLQGPAYHNITQLDVMIPKEDEQTAGLTNTLNDTQNTVDAESRHELLSTTLSDTVDVIVIDDDAGLGPKDNNDFSEELMADFCHHSSHLEDDMEFISVRDVESRVPDYNVDPPSDSVNQGNIAMWRSCWLQKDDQVSRDTRYYAHRRPSLSNYINRKDRQFEAVDSAVTNAATAYKADEDTSSDPLDYFWNVDFSLLPQSSLQKWAKFFGLKTSITTRAMVDSMEKIRNYLSTFCPK</sequence>
<feature type="coiled-coil region" evidence="1">
    <location>
        <begin position="221"/>
        <end position="248"/>
    </location>
</feature>
<evidence type="ECO:0000256" key="2">
    <source>
        <dbReference type="SAM" id="MobiDB-lite"/>
    </source>
</evidence>
<reference evidence="3" key="1">
    <citation type="submission" date="2019-12" db="EMBL/GenBank/DDBJ databases">
        <title>Genome sequence of Babesia ovis.</title>
        <authorList>
            <person name="Yamagishi J."/>
            <person name="Sevinc F."/>
            <person name="Xuan X."/>
        </authorList>
    </citation>
    <scope>NUCLEOTIDE SEQUENCE</scope>
    <source>
        <strain evidence="3">Selcuk</strain>
    </source>
</reference>
<gene>
    <name evidence="3" type="ORF">BaOVIS_022680</name>
</gene>
<feature type="region of interest" description="Disordered" evidence="2">
    <location>
        <begin position="49"/>
        <end position="75"/>
    </location>
</feature>
<organism evidence="3 4">
    <name type="scientific">Babesia ovis</name>
    <dbReference type="NCBI Taxonomy" id="5869"/>
    <lineage>
        <taxon>Eukaryota</taxon>
        <taxon>Sar</taxon>
        <taxon>Alveolata</taxon>
        <taxon>Apicomplexa</taxon>
        <taxon>Aconoidasida</taxon>
        <taxon>Piroplasmida</taxon>
        <taxon>Babesiidae</taxon>
        <taxon>Babesia</taxon>
    </lineage>
</organism>
<evidence type="ECO:0000256" key="1">
    <source>
        <dbReference type="SAM" id="Coils"/>
    </source>
</evidence>
<evidence type="ECO:0000313" key="3">
    <source>
        <dbReference type="EMBL" id="GFE54864.1"/>
    </source>
</evidence>
<feature type="compositionally biased region" description="Polar residues" evidence="2">
    <location>
        <begin position="101"/>
        <end position="111"/>
    </location>
</feature>
<dbReference type="AlphaFoldDB" id="A0A9W5TEM6"/>